<dbReference type="EMBL" id="LUEZ02000077">
    <property type="protein sequence ID" value="RDB19661.1"/>
    <property type="molecule type" value="Genomic_DNA"/>
</dbReference>
<keyword evidence="6" id="KW-0788">Thiol protease</keyword>
<dbReference type="STRING" id="39966.A0A369JC24"/>
<dbReference type="GO" id="GO:0043130">
    <property type="term" value="F:ubiquitin binding"/>
    <property type="evidence" value="ECO:0007669"/>
    <property type="project" value="TreeGrafter"/>
</dbReference>
<dbReference type="InterPro" id="IPR003323">
    <property type="entry name" value="OTU_dom"/>
</dbReference>
<dbReference type="GO" id="GO:0071108">
    <property type="term" value="P:protein K48-linked deubiquitination"/>
    <property type="evidence" value="ECO:0007669"/>
    <property type="project" value="TreeGrafter"/>
</dbReference>
<evidence type="ECO:0000259" key="8">
    <source>
        <dbReference type="PROSITE" id="PS50802"/>
    </source>
</evidence>
<dbReference type="CDD" id="cd22749">
    <property type="entry name" value="Otubain_C65"/>
    <property type="match status" value="1"/>
</dbReference>
<dbReference type="InterPro" id="IPR042467">
    <property type="entry name" value="Peptidase_C65_otubain_sub2"/>
</dbReference>
<accession>A0A369JC24</accession>
<dbReference type="PANTHER" id="PTHR12931">
    <property type="entry name" value="UBIQUITIN THIOLESTERASE PROTEIN OTUB"/>
    <property type="match status" value="1"/>
</dbReference>
<comment type="catalytic activity">
    <reaction evidence="1">
        <text>Thiol-dependent hydrolysis of ester, thioester, amide, peptide and isopeptide bonds formed by the C-terminal Gly of ubiquitin (a 76-residue protein attached to proteins as an intracellular targeting signal).</text>
        <dbReference type="EC" id="3.4.19.12"/>
    </reaction>
</comment>
<evidence type="ECO:0000313" key="9">
    <source>
        <dbReference type="EMBL" id="RDB19661.1"/>
    </source>
</evidence>
<feature type="region of interest" description="Disordered" evidence="7">
    <location>
        <begin position="1"/>
        <end position="21"/>
    </location>
</feature>
<dbReference type="GO" id="GO:0005634">
    <property type="term" value="C:nucleus"/>
    <property type="evidence" value="ECO:0007669"/>
    <property type="project" value="TreeGrafter"/>
</dbReference>
<keyword evidence="3" id="KW-0645">Protease</keyword>
<dbReference type="PROSITE" id="PS50802">
    <property type="entry name" value="OTU"/>
    <property type="match status" value="1"/>
</dbReference>
<proteinExistence type="predicted"/>
<evidence type="ECO:0000256" key="2">
    <source>
        <dbReference type="ARBA" id="ARBA00012759"/>
    </source>
</evidence>
<dbReference type="AlphaFoldDB" id="A0A369JC24"/>
<name>A0A369JC24_HYPMA</name>
<reference evidence="9" key="1">
    <citation type="submission" date="2018-04" db="EMBL/GenBank/DDBJ databases">
        <title>Whole genome sequencing of Hypsizygus marmoreus.</title>
        <authorList>
            <person name="Choi I.-G."/>
            <person name="Min B."/>
            <person name="Kim J.-G."/>
            <person name="Kim S."/>
            <person name="Oh Y.-L."/>
            <person name="Kong W.-S."/>
            <person name="Park H."/>
            <person name="Jeong J."/>
            <person name="Song E.-S."/>
        </authorList>
    </citation>
    <scope>NUCLEOTIDE SEQUENCE [LARGE SCALE GENOMIC DNA]</scope>
    <source>
        <strain evidence="9">51987-8</strain>
    </source>
</reference>
<dbReference type="Gene3D" id="1.20.1300.20">
    <property type="entry name" value="Peptidase C65 Otubain, subdomain 2"/>
    <property type="match status" value="1"/>
</dbReference>
<dbReference type="SUPFAM" id="SSF54001">
    <property type="entry name" value="Cysteine proteinases"/>
    <property type="match status" value="1"/>
</dbReference>
<dbReference type="InterPro" id="IPR038765">
    <property type="entry name" value="Papain-like_cys_pep_sf"/>
</dbReference>
<dbReference type="Proteomes" id="UP000076154">
    <property type="component" value="Unassembled WGS sequence"/>
</dbReference>
<protein>
    <recommendedName>
        <fullName evidence="2">ubiquitinyl hydrolase 1</fullName>
        <ecNumber evidence="2">3.4.19.12</ecNumber>
    </recommendedName>
</protein>
<dbReference type="Gene3D" id="3.30.200.60">
    <property type="entry name" value="Peptidase C65 Otubain, subdomain 1"/>
    <property type="match status" value="1"/>
</dbReference>
<evidence type="ECO:0000256" key="7">
    <source>
        <dbReference type="SAM" id="MobiDB-lite"/>
    </source>
</evidence>
<evidence type="ECO:0000313" key="10">
    <source>
        <dbReference type="Proteomes" id="UP000076154"/>
    </source>
</evidence>
<dbReference type="InParanoid" id="A0A369JC24"/>
<organism evidence="9 10">
    <name type="scientific">Hypsizygus marmoreus</name>
    <name type="common">White beech mushroom</name>
    <name type="synonym">Agaricus marmoreus</name>
    <dbReference type="NCBI Taxonomy" id="39966"/>
    <lineage>
        <taxon>Eukaryota</taxon>
        <taxon>Fungi</taxon>
        <taxon>Dikarya</taxon>
        <taxon>Basidiomycota</taxon>
        <taxon>Agaricomycotina</taxon>
        <taxon>Agaricomycetes</taxon>
        <taxon>Agaricomycetidae</taxon>
        <taxon>Agaricales</taxon>
        <taxon>Tricholomatineae</taxon>
        <taxon>Lyophyllaceae</taxon>
        <taxon>Hypsizygus</taxon>
    </lineage>
</organism>
<evidence type="ECO:0000256" key="3">
    <source>
        <dbReference type="ARBA" id="ARBA00022670"/>
    </source>
</evidence>
<dbReference type="InterPro" id="IPR042468">
    <property type="entry name" value="Peptidase_C65_otubain_sub1"/>
</dbReference>
<gene>
    <name evidence="9" type="primary">Otub1</name>
    <name evidence="9" type="ORF">Hypma_013327</name>
</gene>
<comment type="caution">
    <text evidence="9">The sequence shown here is derived from an EMBL/GenBank/DDBJ whole genome shotgun (WGS) entry which is preliminary data.</text>
</comment>
<dbReference type="EC" id="3.4.19.12" evidence="2"/>
<feature type="compositionally biased region" description="Pro residues" evidence="7">
    <location>
        <begin position="1"/>
        <end position="11"/>
    </location>
</feature>
<sequence>MDTPTATPPTAPKRRLATLPDLDDDETDFDAMVVDENTDINDLTPAQMYDLNQVLFTESVPSRPLIGEIASLAELRAEYEDGSPNFVLQIDWLQKHGFHSLRRTKGDGDCFYRSTAFAFIEQLMNDAKPHVAVAHALSVLHSTLGMLTSVGFQSLVFDDFYDVFVAIIRNIVKPDQDKKILTPARLLDAFQSPETSNSIVVYLRLVTSAQMRLAADEYDGLLFHPETGEPMEVRTFCENFVEATGKEADHVQMTALARALQINIDIAYMDGRSPDVSSVPLRGADDNVKPLILLYRPGHYDILMEPTTR</sequence>
<evidence type="ECO:0000256" key="6">
    <source>
        <dbReference type="ARBA" id="ARBA00022807"/>
    </source>
</evidence>
<dbReference type="OrthoDB" id="18915at2759"/>
<dbReference type="InterPro" id="IPR019400">
    <property type="entry name" value="Peptidase_C65_otubain"/>
</dbReference>
<dbReference type="PANTHER" id="PTHR12931:SF15">
    <property type="entry name" value="UBIQUITIN THIOESTERASE OTUBAIN-LIKE"/>
    <property type="match status" value="1"/>
</dbReference>
<evidence type="ECO:0000256" key="4">
    <source>
        <dbReference type="ARBA" id="ARBA00022786"/>
    </source>
</evidence>
<dbReference type="GO" id="GO:0004843">
    <property type="term" value="F:cysteine-type deubiquitinase activity"/>
    <property type="evidence" value="ECO:0007669"/>
    <property type="project" value="UniProtKB-EC"/>
</dbReference>
<keyword evidence="10" id="KW-1185">Reference proteome</keyword>
<feature type="domain" description="OTU" evidence="8">
    <location>
        <begin position="99"/>
        <end position="306"/>
    </location>
</feature>
<dbReference type="GO" id="GO:0006508">
    <property type="term" value="P:proteolysis"/>
    <property type="evidence" value="ECO:0007669"/>
    <property type="project" value="UniProtKB-KW"/>
</dbReference>
<evidence type="ECO:0000256" key="5">
    <source>
        <dbReference type="ARBA" id="ARBA00022801"/>
    </source>
</evidence>
<keyword evidence="4" id="KW-0833">Ubl conjugation pathway</keyword>
<dbReference type="Pfam" id="PF10275">
    <property type="entry name" value="Peptidase_C65"/>
    <property type="match status" value="1"/>
</dbReference>
<keyword evidence="5" id="KW-0378">Hydrolase</keyword>
<evidence type="ECO:0000256" key="1">
    <source>
        <dbReference type="ARBA" id="ARBA00000707"/>
    </source>
</evidence>